<keyword evidence="2" id="KW-0812">Transmembrane</keyword>
<protein>
    <submittedName>
        <fullName evidence="3">Alcohol dehydrogenase</fullName>
    </submittedName>
</protein>
<name>A0A7K1J2G5_9BIFI</name>
<keyword evidence="2" id="KW-0472">Membrane</keyword>
<evidence type="ECO:0000313" key="4">
    <source>
        <dbReference type="Proteomes" id="UP000487882"/>
    </source>
</evidence>
<keyword evidence="2" id="KW-1133">Transmembrane helix</keyword>
<keyword evidence="4" id="KW-1185">Reference proteome</keyword>
<accession>A0A7K1J2G5</accession>
<dbReference type="EMBL" id="WNLP01000001">
    <property type="protein sequence ID" value="MUH58828.1"/>
    <property type="molecule type" value="Genomic_DNA"/>
</dbReference>
<feature type="transmembrane region" description="Helical" evidence="2">
    <location>
        <begin position="124"/>
        <end position="144"/>
    </location>
</feature>
<dbReference type="Proteomes" id="UP000487882">
    <property type="component" value="Unassembled WGS sequence"/>
</dbReference>
<feature type="transmembrane region" description="Helical" evidence="2">
    <location>
        <begin position="49"/>
        <end position="70"/>
    </location>
</feature>
<evidence type="ECO:0000256" key="1">
    <source>
        <dbReference type="SAM" id="MobiDB-lite"/>
    </source>
</evidence>
<evidence type="ECO:0000256" key="2">
    <source>
        <dbReference type="SAM" id="Phobius"/>
    </source>
</evidence>
<evidence type="ECO:0000313" key="3">
    <source>
        <dbReference type="EMBL" id="MUH58828.1"/>
    </source>
</evidence>
<gene>
    <name evidence="3" type="ORF">GSD1FS_0122</name>
</gene>
<organism evidence="3 4">
    <name type="scientific">Bifidobacterium canis</name>
    <dbReference type="NCBI Taxonomy" id="2610880"/>
    <lineage>
        <taxon>Bacteria</taxon>
        <taxon>Bacillati</taxon>
        <taxon>Actinomycetota</taxon>
        <taxon>Actinomycetes</taxon>
        <taxon>Bifidobacteriales</taxon>
        <taxon>Bifidobacteriaceae</taxon>
        <taxon>Bifidobacterium</taxon>
    </lineage>
</organism>
<dbReference type="AlphaFoldDB" id="A0A7K1J2G5"/>
<reference evidence="3 4" key="1">
    <citation type="submission" date="2019-09" db="EMBL/GenBank/DDBJ databases">
        <title>Bifidobacterium canis sp. nov., isolated from the digestive tract of German Shepherd dog puppy.</title>
        <authorList>
            <person name="Bunesova V."/>
        </authorList>
    </citation>
    <scope>NUCLEOTIDE SEQUENCE [LARGE SCALE GENOMIC DNA]</scope>
    <source>
        <strain evidence="3 4">GSD1FS</strain>
    </source>
</reference>
<sequence>MSEQENNVSVNNDLPWSYRQRTWVQYLIDVLAGIAFGIIGTLGHRMGAAYSIPYGLVLSLLLVTLGAWSARSRSGTIGYALYLVAMTGAIYMIATHASNSGDALLVVGFNSTTLPFWSQKVGYFWFYGSVILPLILLLFPRKFFRMPTERTRRVTDAEDPQDSQKSQNLQPNAV</sequence>
<dbReference type="RefSeq" id="WP_196424983.1">
    <property type="nucleotide sequence ID" value="NZ_WNLP01000001.1"/>
</dbReference>
<comment type="caution">
    <text evidence="3">The sequence shown here is derived from an EMBL/GenBank/DDBJ whole genome shotgun (WGS) entry which is preliminary data.</text>
</comment>
<feature type="region of interest" description="Disordered" evidence="1">
    <location>
        <begin position="154"/>
        <end position="174"/>
    </location>
</feature>
<feature type="transmembrane region" description="Helical" evidence="2">
    <location>
        <begin position="23"/>
        <end position="42"/>
    </location>
</feature>
<feature type="compositionally biased region" description="Polar residues" evidence="1">
    <location>
        <begin position="163"/>
        <end position="174"/>
    </location>
</feature>
<proteinExistence type="predicted"/>
<feature type="transmembrane region" description="Helical" evidence="2">
    <location>
        <begin position="76"/>
        <end position="94"/>
    </location>
</feature>